<evidence type="ECO:0000313" key="2">
    <source>
        <dbReference type="Proteomes" id="UP000603352"/>
    </source>
</evidence>
<reference evidence="2" key="1">
    <citation type="journal article" date="2019" name="Int. J. Syst. Evol. Microbiol.">
        <title>The Global Catalogue of Microorganisms (GCM) 10K type strain sequencing project: providing services to taxonomists for standard genome sequencing and annotation.</title>
        <authorList>
            <consortium name="The Broad Institute Genomics Platform"/>
            <consortium name="The Broad Institute Genome Sequencing Center for Infectious Disease"/>
            <person name="Wu L."/>
            <person name="Ma J."/>
        </authorList>
    </citation>
    <scope>NUCLEOTIDE SEQUENCE [LARGE SCALE GENOMIC DNA]</scope>
    <source>
        <strain evidence="2">CGMCC 1.10188</strain>
    </source>
</reference>
<dbReference type="Proteomes" id="UP000603352">
    <property type="component" value="Unassembled WGS sequence"/>
</dbReference>
<name>A0ABQ1I888_9PROT</name>
<keyword evidence="2" id="KW-1185">Reference proteome</keyword>
<evidence type="ECO:0000313" key="1">
    <source>
        <dbReference type="EMBL" id="GGB26584.1"/>
    </source>
</evidence>
<comment type="caution">
    <text evidence="1">The sequence shown here is derived from an EMBL/GenBank/DDBJ whole genome shotgun (WGS) entry which is preliminary data.</text>
</comment>
<sequence>MTAAVLMLGLGACAEDPGPGTDPSVRAARAEFADKPFPTLNSVPGQAPPVTPLEERARLRAALSADQVAAQSAMAQAGETAAATAARPSAPQPGLAVGRIDFAPGASMIGDAGMAELRAAWRIAAARDQTLVMVAGADEGQALATARLAAATRALSGIGADTARVRGVQAPAGSMAPAFEIFIAPARTIR</sequence>
<accession>A0ABQ1I888</accession>
<gene>
    <name evidence="1" type="ORF">GCM10011505_04840</name>
</gene>
<evidence type="ECO:0008006" key="3">
    <source>
        <dbReference type="Google" id="ProtNLM"/>
    </source>
</evidence>
<dbReference type="RefSeq" id="WP_188574531.1">
    <property type="nucleotide sequence ID" value="NZ_BMDZ01000003.1"/>
</dbReference>
<organism evidence="1 2">
    <name type="scientific">Tistrella bauzanensis</name>
    <dbReference type="NCBI Taxonomy" id="657419"/>
    <lineage>
        <taxon>Bacteria</taxon>
        <taxon>Pseudomonadati</taxon>
        <taxon>Pseudomonadota</taxon>
        <taxon>Alphaproteobacteria</taxon>
        <taxon>Geminicoccales</taxon>
        <taxon>Geminicoccaceae</taxon>
        <taxon>Tistrella</taxon>
    </lineage>
</organism>
<proteinExistence type="predicted"/>
<dbReference type="EMBL" id="BMDZ01000003">
    <property type="protein sequence ID" value="GGB26584.1"/>
    <property type="molecule type" value="Genomic_DNA"/>
</dbReference>
<protein>
    <recommendedName>
        <fullName evidence="3">SPOR domain-containing protein</fullName>
    </recommendedName>
</protein>